<reference evidence="1 2" key="1">
    <citation type="journal article" date="2019" name="Nat. Microbiol.">
        <title>Mediterranean grassland soil C-N compound turnover is dependent on rainfall and depth, and is mediated by genomically divergent microorganisms.</title>
        <authorList>
            <person name="Diamond S."/>
            <person name="Andeer P.F."/>
            <person name="Li Z."/>
            <person name="Crits-Christoph A."/>
            <person name="Burstein D."/>
            <person name="Anantharaman K."/>
            <person name="Lane K.R."/>
            <person name="Thomas B.C."/>
            <person name="Pan C."/>
            <person name="Northen T.R."/>
            <person name="Banfield J.F."/>
        </authorList>
    </citation>
    <scope>NUCLEOTIDE SEQUENCE [LARGE SCALE GENOMIC DNA]</scope>
    <source>
        <strain evidence="1">NP_8</strain>
    </source>
</reference>
<dbReference type="NCBIfam" id="TIGR01686">
    <property type="entry name" value="FkbH"/>
    <property type="match status" value="1"/>
</dbReference>
<dbReference type="Gene3D" id="3.40.50.1000">
    <property type="entry name" value="HAD superfamily/HAD-like"/>
    <property type="match status" value="1"/>
</dbReference>
<organism evidence="1 2">
    <name type="scientific">Candidatus Segetimicrobium genomatis</name>
    <dbReference type="NCBI Taxonomy" id="2569760"/>
    <lineage>
        <taxon>Bacteria</taxon>
        <taxon>Bacillati</taxon>
        <taxon>Candidatus Sysuimicrobiota</taxon>
        <taxon>Candidatus Sysuimicrobiia</taxon>
        <taxon>Candidatus Sysuimicrobiales</taxon>
        <taxon>Candidatus Segetimicrobiaceae</taxon>
        <taxon>Candidatus Segetimicrobium</taxon>
    </lineage>
</organism>
<dbReference type="NCBIfam" id="TIGR01681">
    <property type="entry name" value="HAD-SF-IIIC"/>
    <property type="match status" value="1"/>
</dbReference>
<proteinExistence type="predicted"/>
<dbReference type="Gene3D" id="3.40.50.1110">
    <property type="entry name" value="SGNH hydrolase"/>
    <property type="match status" value="1"/>
</dbReference>
<dbReference type="InterPro" id="IPR010033">
    <property type="entry name" value="HAD_SF_ppase_IIIC"/>
</dbReference>
<dbReference type="InterPro" id="IPR036412">
    <property type="entry name" value="HAD-like_sf"/>
</dbReference>
<sequence>MFVIDPDQLALEEGGEPFLDERMFALAKVPYTSSALSRLALEYAKYLRALVGRTKKVLVLDADNTLWGGIVGEDGVDGIQLNEDSRARGYLDLQRSVAELGRRGVVLALNTANERADVDEVLAKRPEMILHERDFAVIVANWKDKAENLVDISRELDLALDSFVFADDDPVQCARIRTALPDVAVVELVGEPLGFAATLARPGWFDSLTLTQEDRRRNELYRADASRLRLQRVAASSEDFIASLHVTLHFSKLGLGGLARAASLTQRTNQFNLTTRRYTEADLRALLSDPAWTCFTVRLVDRFGDIGVIGLAMLRREMRTVTIETFVLSCRALRRQVEDAMLSVAVEHGLKGASEVIGVRVPSARNAQTATFYPDRGFDAHSSAEGEQRWRRSTPLTPPPAVTILFEGEGWS</sequence>
<dbReference type="SUPFAM" id="SSF56784">
    <property type="entry name" value="HAD-like"/>
    <property type="match status" value="1"/>
</dbReference>
<dbReference type="InterPro" id="IPR036514">
    <property type="entry name" value="SGNH_hydro_sf"/>
</dbReference>
<comment type="caution">
    <text evidence="1">The sequence shown here is derived from an EMBL/GenBank/DDBJ whole genome shotgun (WGS) entry which is preliminary data.</text>
</comment>
<dbReference type="InterPro" id="IPR023214">
    <property type="entry name" value="HAD_sf"/>
</dbReference>
<name>A0A537IFD5_9BACT</name>
<evidence type="ECO:0000313" key="1">
    <source>
        <dbReference type="EMBL" id="TMI69988.1"/>
    </source>
</evidence>
<evidence type="ECO:0000313" key="2">
    <source>
        <dbReference type="Proteomes" id="UP000318834"/>
    </source>
</evidence>
<dbReference type="Proteomes" id="UP000318834">
    <property type="component" value="Unassembled WGS sequence"/>
</dbReference>
<gene>
    <name evidence="1" type="ORF">E6H05_14250</name>
</gene>
<dbReference type="AlphaFoldDB" id="A0A537IFD5"/>
<dbReference type="EMBL" id="VBAP01000169">
    <property type="protein sequence ID" value="TMI69988.1"/>
    <property type="molecule type" value="Genomic_DNA"/>
</dbReference>
<accession>A0A537IFD5</accession>
<protein>
    <submittedName>
        <fullName evidence="1">HAD-IIIC family phosphatase</fullName>
    </submittedName>
</protein>
<dbReference type="InterPro" id="IPR010037">
    <property type="entry name" value="FkbH_domain"/>
</dbReference>